<feature type="region of interest" description="Disordered" evidence="1">
    <location>
        <begin position="127"/>
        <end position="151"/>
    </location>
</feature>
<name>A0A5M3YP10_ASPTE</name>
<reference evidence="2 3" key="1">
    <citation type="submission" date="2020-01" db="EMBL/GenBank/DDBJ databases">
        <title>Aspergillus terreus IFO 6365 whole genome shotgun sequence.</title>
        <authorList>
            <person name="Kanamasa S."/>
            <person name="Takahashi H."/>
        </authorList>
    </citation>
    <scope>NUCLEOTIDE SEQUENCE [LARGE SCALE GENOMIC DNA]</scope>
    <source>
        <strain evidence="2 3">IFO 6365</strain>
    </source>
</reference>
<dbReference type="Proteomes" id="UP000452235">
    <property type="component" value="Unassembled WGS sequence"/>
</dbReference>
<feature type="compositionally biased region" description="Low complexity" evidence="1">
    <location>
        <begin position="139"/>
        <end position="151"/>
    </location>
</feature>
<evidence type="ECO:0000313" key="3">
    <source>
        <dbReference type="Proteomes" id="UP000452235"/>
    </source>
</evidence>
<proteinExistence type="predicted"/>
<dbReference type="OrthoDB" id="5747159at2759"/>
<dbReference type="AlphaFoldDB" id="A0A5M3YP10"/>
<organism evidence="2 3">
    <name type="scientific">Aspergillus terreus</name>
    <dbReference type="NCBI Taxonomy" id="33178"/>
    <lineage>
        <taxon>Eukaryota</taxon>
        <taxon>Fungi</taxon>
        <taxon>Dikarya</taxon>
        <taxon>Ascomycota</taxon>
        <taxon>Pezizomycotina</taxon>
        <taxon>Eurotiomycetes</taxon>
        <taxon>Eurotiomycetidae</taxon>
        <taxon>Eurotiales</taxon>
        <taxon>Aspergillaceae</taxon>
        <taxon>Aspergillus</taxon>
        <taxon>Aspergillus subgen. Circumdati</taxon>
    </lineage>
</organism>
<accession>A0A5M3YP10</accession>
<gene>
    <name evidence="2" type="ORF">ATEIFO6365_0004036100</name>
</gene>
<dbReference type="EMBL" id="BLJY01000004">
    <property type="protein sequence ID" value="GFF15242.1"/>
    <property type="molecule type" value="Genomic_DNA"/>
</dbReference>
<protein>
    <submittedName>
        <fullName evidence="2">Uncharacterized protein</fullName>
    </submittedName>
</protein>
<evidence type="ECO:0000313" key="2">
    <source>
        <dbReference type="EMBL" id="GFF15242.1"/>
    </source>
</evidence>
<comment type="caution">
    <text evidence="2">The sequence shown here is derived from an EMBL/GenBank/DDBJ whole genome shotgun (WGS) entry which is preliminary data.</text>
</comment>
<sequence length="151" mass="17048">MTTITISFNSIFLHPLSVPWLHLICVLPAKICRNQQKDQKLSSSPTPSLMLSISVHVLYIFCRRLVHPLSTSCRDHVLSVTMPKFKATKRFECGRNGHRRADCPVMNAARTLETPDTHAPFYRQVQEAKKQRKETPTFSAVASSVVQSSGR</sequence>
<evidence type="ECO:0000256" key="1">
    <source>
        <dbReference type="SAM" id="MobiDB-lite"/>
    </source>
</evidence>
<keyword evidence="3" id="KW-1185">Reference proteome</keyword>